<protein>
    <submittedName>
        <fullName evidence="1">Putative deoxyribodipyrimidine photolyase</fullName>
    </submittedName>
</protein>
<dbReference type="KEGG" id="gak:X907_2274"/>
<dbReference type="AlphaFoldDB" id="A0A3T0EBS1"/>
<dbReference type="PROSITE" id="PS51257">
    <property type="entry name" value="PROKAR_LIPOPROTEIN"/>
    <property type="match status" value="1"/>
</dbReference>
<dbReference type="OrthoDB" id="5792777at2"/>
<dbReference type="InterPro" id="IPR036188">
    <property type="entry name" value="FAD/NAD-bd_sf"/>
</dbReference>
<dbReference type="PANTHER" id="PTHR16128">
    <property type="entry name" value="FAD/NAD(P)-BINDING OXIDOREDUCTASE FAMILY PROTEIN"/>
    <property type="match status" value="1"/>
</dbReference>
<keyword evidence="2" id="KW-1185">Reference proteome</keyword>
<gene>
    <name evidence="1" type="ORF">X907_2274</name>
</gene>
<dbReference type="GO" id="GO:0016829">
    <property type="term" value="F:lyase activity"/>
    <property type="evidence" value="ECO:0007669"/>
    <property type="project" value="UniProtKB-KW"/>
</dbReference>
<dbReference type="EMBL" id="CP018911">
    <property type="protein sequence ID" value="AZU04789.1"/>
    <property type="molecule type" value="Genomic_DNA"/>
</dbReference>
<dbReference type="SUPFAM" id="SSF51905">
    <property type="entry name" value="FAD/NAD(P)-binding domain"/>
    <property type="match status" value="1"/>
</dbReference>
<sequence>MATRRIAIIGAGLAGAACARALVQAGHSCQLFDKGRGPGGRLSTRRVETPLGEAGFDHGAQFITARGAAFSAFMHDARDAGAAAVWDARLVSIDRRGNVEPLREEDRWIGVPGMNGLVKHALDGLDVQFGARVAALKGGAGSWTLVRDDGRREGPFDAVAITIPPEQMSDLLARTDGDFSTQIAQANTAQIGPCQAVMTVLNAPFDPGFDGAKLYGGALAWMARMGSRPGRAGPEAWILHATTGWSRANLEASPDAVVRNLLEEAHVRFGFPARPVWSAAHRWRYALSEQAPGTPFALDETGTVGCAGDWRLGGRAELAWDSGAALGEALAKS</sequence>
<dbReference type="PANTHER" id="PTHR16128:SF5">
    <property type="entry name" value="FAD_NAD(P)-BINDING OXIDOREDUCTASE FAMILY PROTEIN"/>
    <property type="match status" value="1"/>
</dbReference>
<dbReference type="InterPro" id="IPR002937">
    <property type="entry name" value="Amino_oxidase"/>
</dbReference>
<dbReference type="Pfam" id="PF13450">
    <property type="entry name" value="NAD_binding_8"/>
    <property type="match status" value="1"/>
</dbReference>
<accession>A0A3T0EBS1</accession>
<dbReference type="GO" id="GO:0016491">
    <property type="term" value="F:oxidoreductase activity"/>
    <property type="evidence" value="ECO:0007669"/>
    <property type="project" value="InterPro"/>
</dbReference>
<proteinExistence type="predicted"/>
<dbReference type="Proteomes" id="UP000286954">
    <property type="component" value="Chromosome"/>
</dbReference>
<dbReference type="Pfam" id="PF01593">
    <property type="entry name" value="Amino_oxidase"/>
    <property type="match status" value="1"/>
</dbReference>
<evidence type="ECO:0000313" key="1">
    <source>
        <dbReference type="EMBL" id="AZU04789.1"/>
    </source>
</evidence>
<keyword evidence="1" id="KW-0456">Lyase</keyword>
<dbReference type="Gene3D" id="3.90.660.10">
    <property type="match status" value="1"/>
</dbReference>
<dbReference type="RefSeq" id="WP_127568026.1">
    <property type="nucleotide sequence ID" value="NZ_BMFB01000001.1"/>
</dbReference>
<name>A0A3T0EBS1_9PROT</name>
<evidence type="ECO:0000313" key="2">
    <source>
        <dbReference type="Proteomes" id="UP000286954"/>
    </source>
</evidence>
<dbReference type="Gene3D" id="3.50.50.60">
    <property type="entry name" value="FAD/NAD(P)-binding domain"/>
    <property type="match status" value="1"/>
</dbReference>
<organism evidence="1 2">
    <name type="scientific">Glycocaulis alkaliphilus</name>
    <dbReference type="NCBI Taxonomy" id="1434191"/>
    <lineage>
        <taxon>Bacteria</taxon>
        <taxon>Pseudomonadati</taxon>
        <taxon>Pseudomonadota</taxon>
        <taxon>Alphaproteobacteria</taxon>
        <taxon>Maricaulales</taxon>
        <taxon>Maricaulaceae</taxon>
        <taxon>Glycocaulis</taxon>
    </lineage>
</organism>
<reference evidence="1 2" key="1">
    <citation type="submission" date="2016-12" db="EMBL/GenBank/DDBJ databases">
        <title>The genome of dimorphic prosthecate Glycocaulis alkaliphilus 6b-8t, isolated from crude oil dictates its adaptability in petroleum environments.</title>
        <authorList>
            <person name="Wu X.-L."/>
            <person name="Geng S."/>
        </authorList>
    </citation>
    <scope>NUCLEOTIDE SEQUENCE [LARGE SCALE GENOMIC DNA]</scope>
    <source>
        <strain evidence="1 2">6B-8</strain>
    </source>
</reference>